<keyword evidence="1 3" id="KW-0378">Hydrolase</keyword>
<dbReference type="InterPro" id="IPR050069">
    <property type="entry name" value="Urease_subunit"/>
</dbReference>
<evidence type="ECO:0000256" key="2">
    <source>
        <dbReference type="ARBA" id="ARBA00047778"/>
    </source>
</evidence>
<dbReference type="NCBIfam" id="TIGR00192">
    <property type="entry name" value="urease_beta"/>
    <property type="match status" value="1"/>
</dbReference>
<dbReference type="RefSeq" id="WP_133086728.1">
    <property type="nucleotide sequence ID" value="NZ_CP037864.1"/>
</dbReference>
<dbReference type="AlphaFoldDB" id="A0A4P6WR42"/>
<dbReference type="PANTHER" id="PTHR33569">
    <property type="entry name" value="UREASE"/>
    <property type="match status" value="1"/>
</dbReference>
<proteinExistence type="predicted"/>
<dbReference type="Gene3D" id="2.10.150.10">
    <property type="entry name" value="Urease, beta subunit"/>
    <property type="match status" value="1"/>
</dbReference>
<dbReference type="KEGG" id="cars:E1B03_18760"/>
<dbReference type="Pfam" id="PF00699">
    <property type="entry name" value="Urease_beta"/>
    <property type="match status" value="1"/>
</dbReference>
<gene>
    <name evidence="3" type="ORF">E1B03_18760</name>
</gene>
<protein>
    <submittedName>
        <fullName evidence="3">Urease subunit beta</fullName>
        <ecNumber evidence="3">3.5.1.5</ecNumber>
    </submittedName>
</protein>
<keyword evidence="4" id="KW-1185">Reference proteome</keyword>
<dbReference type="InterPro" id="IPR036461">
    <property type="entry name" value="Urease_betasu_sf"/>
</dbReference>
<dbReference type="EC" id="3.5.1.5" evidence="3"/>
<dbReference type="EMBL" id="CP037864">
    <property type="protein sequence ID" value="QBM24365.1"/>
    <property type="molecule type" value="Genomic_DNA"/>
</dbReference>
<comment type="catalytic activity">
    <reaction evidence="2">
        <text>urea + 2 H2O + H(+) = hydrogencarbonate + 2 NH4(+)</text>
        <dbReference type="Rhea" id="RHEA:20557"/>
        <dbReference type="ChEBI" id="CHEBI:15377"/>
        <dbReference type="ChEBI" id="CHEBI:15378"/>
        <dbReference type="ChEBI" id="CHEBI:16199"/>
        <dbReference type="ChEBI" id="CHEBI:17544"/>
        <dbReference type="ChEBI" id="CHEBI:28938"/>
        <dbReference type="EC" id="3.5.1.5"/>
    </reaction>
</comment>
<dbReference type="InterPro" id="IPR002019">
    <property type="entry name" value="Urease_beta-like"/>
</dbReference>
<organism evidence="3 4">
    <name type="scientific">Citrobacter arsenatis</name>
    <dbReference type="NCBI Taxonomy" id="2546350"/>
    <lineage>
        <taxon>Bacteria</taxon>
        <taxon>Pseudomonadati</taxon>
        <taxon>Pseudomonadota</taxon>
        <taxon>Gammaproteobacteria</taxon>
        <taxon>Enterobacterales</taxon>
        <taxon>Enterobacteriaceae</taxon>
        <taxon>Citrobacter</taxon>
    </lineage>
</organism>
<name>A0A4P6WR42_9ENTR</name>
<dbReference type="Proteomes" id="UP000293850">
    <property type="component" value="Chromosome"/>
</dbReference>
<accession>A0A4P6WR42</accession>
<evidence type="ECO:0000256" key="1">
    <source>
        <dbReference type="ARBA" id="ARBA00022801"/>
    </source>
</evidence>
<reference evidence="3 4" key="1">
    <citation type="submission" date="2019-03" db="EMBL/GenBank/DDBJ databases">
        <title>Complete genome sequence of an arsenate-respiring bacteria, Citrobacter sp. LY-1.</title>
        <authorList>
            <person name="Wang H."/>
            <person name="Liu Y."/>
            <person name="Li Q."/>
            <person name="Huang J."/>
        </authorList>
    </citation>
    <scope>NUCLEOTIDE SEQUENCE [LARGE SCALE GENOMIC DNA]</scope>
    <source>
        <strain evidence="3 4">LY-1</strain>
    </source>
</reference>
<evidence type="ECO:0000313" key="4">
    <source>
        <dbReference type="Proteomes" id="UP000293850"/>
    </source>
</evidence>
<dbReference type="PANTHER" id="PTHR33569:SF1">
    <property type="entry name" value="UREASE"/>
    <property type="match status" value="1"/>
</dbReference>
<evidence type="ECO:0000313" key="3">
    <source>
        <dbReference type="EMBL" id="QBM24365.1"/>
    </source>
</evidence>
<dbReference type="NCBIfam" id="NF009682">
    <property type="entry name" value="PRK13203.1"/>
    <property type="match status" value="1"/>
</dbReference>
<dbReference type="GO" id="GO:0043419">
    <property type="term" value="P:urea catabolic process"/>
    <property type="evidence" value="ECO:0007669"/>
    <property type="project" value="InterPro"/>
</dbReference>
<sequence>MPEDKKTNPVPYGGYVLQDTPVSFNTEKPVTKVRVKNTGDRPIQVGSHFHFFEANKELEFDRASTLGKRLNITATTAIRFEPGDEIEIELIPYSGDNDIFGFNNLVDMTGQQLAEVIKDPIKLKSLIDNARRAGFKMPNNPS</sequence>
<dbReference type="GO" id="GO:0009039">
    <property type="term" value="F:urease activity"/>
    <property type="evidence" value="ECO:0007669"/>
    <property type="project" value="UniProtKB-EC"/>
</dbReference>
<dbReference type="CDD" id="cd00407">
    <property type="entry name" value="Urease_beta"/>
    <property type="match status" value="1"/>
</dbReference>
<dbReference type="GO" id="GO:0035550">
    <property type="term" value="C:urease complex"/>
    <property type="evidence" value="ECO:0007669"/>
    <property type="project" value="InterPro"/>
</dbReference>
<dbReference type="SUPFAM" id="SSF51278">
    <property type="entry name" value="Urease, beta-subunit"/>
    <property type="match status" value="1"/>
</dbReference>